<gene>
    <name evidence="1" type="ORF">Sradi_5696700</name>
</gene>
<reference evidence="1" key="2">
    <citation type="journal article" date="2024" name="Plant">
        <title>Genomic evolution and insights into agronomic trait innovations of Sesamum species.</title>
        <authorList>
            <person name="Miao H."/>
            <person name="Wang L."/>
            <person name="Qu L."/>
            <person name="Liu H."/>
            <person name="Sun Y."/>
            <person name="Le M."/>
            <person name="Wang Q."/>
            <person name="Wei S."/>
            <person name="Zheng Y."/>
            <person name="Lin W."/>
            <person name="Duan Y."/>
            <person name="Cao H."/>
            <person name="Xiong S."/>
            <person name="Wang X."/>
            <person name="Wei L."/>
            <person name="Li C."/>
            <person name="Ma Q."/>
            <person name="Ju M."/>
            <person name="Zhao R."/>
            <person name="Li G."/>
            <person name="Mu C."/>
            <person name="Tian Q."/>
            <person name="Mei H."/>
            <person name="Zhang T."/>
            <person name="Gao T."/>
            <person name="Zhang H."/>
        </authorList>
    </citation>
    <scope>NUCLEOTIDE SEQUENCE</scope>
    <source>
        <strain evidence="1">G02</strain>
    </source>
</reference>
<sequence>MKSVRTLDSMLRKSFRDCLEIKKSVRDVLGTSETCLGYLRVYYHSTKDVSRECLQSPIYPGSGETRVVFIEGVSRSVGALGVYPSSEILAEVGWDGWDKG</sequence>
<evidence type="ECO:0000313" key="1">
    <source>
        <dbReference type="EMBL" id="KAL0312974.1"/>
    </source>
</evidence>
<accession>A0AAW2L0R8</accession>
<dbReference type="AlphaFoldDB" id="A0AAW2L0R8"/>
<dbReference type="EMBL" id="JACGWJ010000026">
    <property type="protein sequence ID" value="KAL0312974.1"/>
    <property type="molecule type" value="Genomic_DNA"/>
</dbReference>
<organism evidence="1">
    <name type="scientific">Sesamum radiatum</name>
    <name type="common">Black benniseed</name>
    <dbReference type="NCBI Taxonomy" id="300843"/>
    <lineage>
        <taxon>Eukaryota</taxon>
        <taxon>Viridiplantae</taxon>
        <taxon>Streptophyta</taxon>
        <taxon>Embryophyta</taxon>
        <taxon>Tracheophyta</taxon>
        <taxon>Spermatophyta</taxon>
        <taxon>Magnoliopsida</taxon>
        <taxon>eudicotyledons</taxon>
        <taxon>Gunneridae</taxon>
        <taxon>Pentapetalae</taxon>
        <taxon>asterids</taxon>
        <taxon>lamiids</taxon>
        <taxon>Lamiales</taxon>
        <taxon>Pedaliaceae</taxon>
        <taxon>Sesamum</taxon>
    </lineage>
</organism>
<proteinExistence type="predicted"/>
<comment type="caution">
    <text evidence="1">The sequence shown here is derived from an EMBL/GenBank/DDBJ whole genome shotgun (WGS) entry which is preliminary data.</text>
</comment>
<reference evidence="1" key="1">
    <citation type="submission" date="2020-06" db="EMBL/GenBank/DDBJ databases">
        <authorList>
            <person name="Li T."/>
            <person name="Hu X."/>
            <person name="Zhang T."/>
            <person name="Song X."/>
            <person name="Zhang H."/>
            <person name="Dai N."/>
            <person name="Sheng W."/>
            <person name="Hou X."/>
            <person name="Wei L."/>
        </authorList>
    </citation>
    <scope>NUCLEOTIDE SEQUENCE</scope>
    <source>
        <strain evidence="1">G02</strain>
        <tissue evidence="1">Leaf</tissue>
    </source>
</reference>
<protein>
    <submittedName>
        <fullName evidence="1">Uncharacterized protein</fullName>
    </submittedName>
</protein>
<name>A0AAW2L0R8_SESRA</name>